<sequence length="504" mass="58133">MMASVVRSNLSKRLSLFSVILVAFIPYSHAHQWFSQVSCPTKIDALIPYGSPFDTTHAVHKTMKRCRNVTELSIQRVLLGCTDVFVRFNLPFALDGSDRYLSAPRVLRLDGYEFDDVEWQSIAPRHLSWAEEDGSWPTSTSSNPIVTWALDRYYRARMFVDWVQAQWNPAEHWYGVSGRAEAWYRWRHVAKTQRSKDNMALWLDAMDFSHVDTLSVRRYRSPITKPNGTAFFHRLPKELTSLKSLTIGGRWDDEKTGSYMQEDETSRPPRALDFILALPAESLTSLAWSGSGTCDNAVFEAVLRHHGVSLKQIEWTSSEIDHYPRPIFSTSQLRSLRNRTPELTDLAIDLTRENNDWPYEKLAALAESVPNLANLTIYLNLGVEQTKNQTAIVDRTDFPYPEIYPLAQPLLTIEAGRKMFNFLYKSQPNSKLVTVTFREGDWRSPYPRGWHRNESWMTNLQTWVSCSILGPDGIRVEDGEPSCRADRYNDRLHRSWSEDIARNK</sequence>
<organism evidence="2 3">
    <name type="scientific">Dactylonectria macrodidyma</name>
    <dbReference type="NCBI Taxonomy" id="307937"/>
    <lineage>
        <taxon>Eukaryota</taxon>
        <taxon>Fungi</taxon>
        <taxon>Dikarya</taxon>
        <taxon>Ascomycota</taxon>
        <taxon>Pezizomycotina</taxon>
        <taxon>Sordariomycetes</taxon>
        <taxon>Hypocreomycetidae</taxon>
        <taxon>Hypocreales</taxon>
        <taxon>Nectriaceae</taxon>
        <taxon>Dactylonectria</taxon>
    </lineage>
</organism>
<keyword evidence="1" id="KW-0732">Signal</keyword>
<reference evidence="2" key="1">
    <citation type="journal article" date="2021" name="Nat. Commun.">
        <title>Genetic determinants of endophytism in the Arabidopsis root mycobiome.</title>
        <authorList>
            <person name="Mesny F."/>
            <person name="Miyauchi S."/>
            <person name="Thiergart T."/>
            <person name="Pickel B."/>
            <person name="Atanasova L."/>
            <person name="Karlsson M."/>
            <person name="Huettel B."/>
            <person name="Barry K.W."/>
            <person name="Haridas S."/>
            <person name="Chen C."/>
            <person name="Bauer D."/>
            <person name="Andreopoulos W."/>
            <person name="Pangilinan J."/>
            <person name="LaButti K."/>
            <person name="Riley R."/>
            <person name="Lipzen A."/>
            <person name="Clum A."/>
            <person name="Drula E."/>
            <person name="Henrissat B."/>
            <person name="Kohler A."/>
            <person name="Grigoriev I.V."/>
            <person name="Martin F.M."/>
            <person name="Hacquard S."/>
        </authorList>
    </citation>
    <scope>NUCLEOTIDE SEQUENCE</scope>
    <source>
        <strain evidence="2">MPI-CAGE-AT-0147</strain>
    </source>
</reference>
<dbReference type="OrthoDB" id="3945550at2759"/>
<dbReference type="EMBL" id="JAGMUV010000001">
    <property type="protein sequence ID" value="KAH7176805.1"/>
    <property type="molecule type" value="Genomic_DNA"/>
</dbReference>
<comment type="caution">
    <text evidence="2">The sequence shown here is derived from an EMBL/GenBank/DDBJ whole genome shotgun (WGS) entry which is preliminary data.</text>
</comment>
<dbReference type="Proteomes" id="UP000738349">
    <property type="component" value="Unassembled WGS sequence"/>
</dbReference>
<proteinExistence type="predicted"/>
<evidence type="ECO:0000313" key="3">
    <source>
        <dbReference type="Proteomes" id="UP000738349"/>
    </source>
</evidence>
<gene>
    <name evidence="2" type="ORF">EDB81DRAFT_707450</name>
</gene>
<feature type="signal peptide" evidence="1">
    <location>
        <begin position="1"/>
        <end position="30"/>
    </location>
</feature>
<accession>A0A9P9FUL8</accession>
<evidence type="ECO:0000313" key="2">
    <source>
        <dbReference type="EMBL" id="KAH7176805.1"/>
    </source>
</evidence>
<feature type="chain" id="PRO_5040467521" evidence="1">
    <location>
        <begin position="31"/>
        <end position="504"/>
    </location>
</feature>
<name>A0A9P9FUL8_9HYPO</name>
<keyword evidence="3" id="KW-1185">Reference proteome</keyword>
<dbReference type="AlphaFoldDB" id="A0A9P9FUL8"/>
<protein>
    <submittedName>
        <fullName evidence="2">Uncharacterized protein</fullName>
    </submittedName>
</protein>
<evidence type="ECO:0000256" key="1">
    <source>
        <dbReference type="SAM" id="SignalP"/>
    </source>
</evidence>